<proteinExistence type="predicted"/>
<dbReference type="InterPro" id="IPR036661">
    <property type="entry name" value="Luciferase-like_sf"/>
</dbReference>
<reference evidence="1" key="1">
    <citation type="submission" date="2023-03" db="EMBL/GenBank/DDBJ databases">
        <authorList>
            <person name="Steffen K."/>
            <person name="Cardenas P."/>
        </authorList>
    </citation>
    <scope>NUCLEOTIDE SEQUENCE</scope>
</reference>
<dbReference type="Proteomes" id="UP001174909">
    <property type="component" value="Unassembled WGS sequence"/>
</dbReference>
<keyword evidence="2" id="KW-1185">Reference proteome</keyword>
<sequence>MFIGYFTERPYQDPKSGYFGATGKSIMDLNVSNEIYDAELGAHLYNRYLDEKIYAEEMGFDGLMLNEHHSTPFCMGGAMNVEASVLARITNRAKIVLLGNILPPLGRPVVAGRAVVHD</sequence>
<protein>
    <recommendedName>
        <fullName evidence="3">LLM class flavin-dependent oxidoreductase</fullName>
    </recommendedName>
</protein>
<dbReference type="GO" id="GO:0016705">
    <property type="term" value="F:oxidoreductase activity, acting on paired donors, with incorporation or reduction of molecular oxygen"/>
    <property type="evidence" value="ECO:0007669"/>
    <property type="project" value="InterPro"/>
</dbReference>
<name>A0AA35QZM6_GEOBA</name>
<dbReference type="EMBL" id="CASHTH010000279">
    <property type="protein sequence ID" value="CAI7996772.1"/>
    <property type="molecule type" value="Genomic_DNA"/>
</dbReference>
<dbReference type="SUPFAM" id="SSF51679">
    <property type="entry name" value="Bacterial luciferase-like"/>
    <property type="match status" value="1"/>
</dbReference>
<dbReference type="Gene3D" id="3.20.20.30">
    <property type="entry name" value="Luciferase-like domain"/>
    <property type="match status" value="1"/>
</dbReference>
<evidence type="ECO:0000313" key="2">
    <source>
        <dbReference type="Proteomes" id="UP001174909"/>
    </source>
</evidence>
<dbReference type="AlphaFoldDB" id="A0AA35QZM6"/>
<evidence type="ECO:0000313" key="1">
    <source>
        <dbReference type="EMBL" id="CAI7996772.1"/>
    </source>
</evidence>
<comment type="caution">
    <text evidence="1">The sequence shown here is derived from an EMBL/GenBank/DDBJ whole genome shotgun (WGS) entry which is preliminary data.</text>
</comment>
<organism evidence="1 2">
    <name type="scientific">Geodia barretti</name>
    <name type="common">Barrett's horny sponge</name>
    <dbReference type="NCBI Taxonomy" id="519541"/>
    <lineage>
        <taxon>Eukaryota</taxon>
        <taxon>Metazoa</taxon>
        <taxon>Porifera</taxon>
        <taxon>Demospongiae</taxon>
        <taxon>Heteroscleromorpha</taxon>
        <taxon>Tetractinellida</taxon>
        <taxon>Astrophorina</taxon>
        <taxon>Geodiidae</taxon>
        <taxon>Geodia</taxon>
    </lineage>
</organism>
<accession>A0AA35QZM6</accession>
<gene>
    <name evidence="1" type="ORF">GBAR_LOCUS1953</name>
</gene>
<evidence type="ECO:0008006" key="3">
    <source>
        <dbReference type="Google" id="ProtNLM"/>
    </source>
</evidence>